<protein>
    <recommendedName>
        <fullName evidence="6">Phospholipase</fullName>
        <ecNumber evidence="6">3.1.4.4</ecNumber>
    </recommendedName>
</protein>
<dbReference type="Gene3D" id="3.30.870.10">
    <property type="entry name" value="Endonuclease Chain A"/>
    <property type="match status" value="3"/>
</dbReference>
<feature type="domain" description="PLD phosphodiesterase" evidence="9">
    <location>
        <begin position="543"/>
        <end position="570"/>
    </location>
</feature>
<dbReference type="GO" id="GO:0060627">
    <property type="term" value="P:regulation of vesicle-mediated transport"/>
    <property type="evidence" value="ECO:0007669"/>
    <property type="project" value="TreeGrafter"/>
</dbReference>
<dbReference type="PANTHER" id="PTHR18896:SF76">
    <property type="entry name" value="PHOSPHOLIPASE"/>
    <property type="match status" value="1"/>
</dbReference>
<evidence type="ECO:0000256" key="2">
    <source>
        <dbReference type="ARBA" id="ARBA00022737"/>
    </source>
</evidence>
<evidence type="ECO:0000313" key="10">
    <source>
        <dbReference type="Proteomes" id="UP000887540"/>
    </source>
</evidence>
<dbReference type="PROSITE" id="PS50035">
    <property type="entry name" value="PLD"/>
    <property type="match status" value="2"/>
</dbReference>
<evidence type="ECO:0000313" key="11">
    <source>
        <dbReference type="WBParaSite" id="ACRNAN_Path_1473.g5760.t1"/>
    </source>
</evidence>
<dbReference type="AlphaFoldDB" id="A0A914C0Y7"/>
<dbReference type="GO" id="GO:0009395">
    <property type="term" value="P:phospholipid catabolic process"/>
    <property type="evidence" value="ECO:0007669"/>
    <property type="project" value="TreeGrafter"/>
</dbReference>
<sequence>MSLNIIACVIFIITGGFNIFADRTERAWGYLPYIILTGLSIIGYALVAIIAIIIGIVVPQGMIDSIRNVDKDDDLETIKKYLMQKRYFRHFASRISEQDRSRIEYQKFIKLRCEFIIEVLNFKKMKEIQEQGPSTSVSCQCNCSRKKLKFYVSYRKIYDAYGKNPIYWIPNQPVKISVQNAQDDSKLDLAILNRKLRRHRAIQKIPRIRRHSQTGESYEHDEHCPCNTGPQKQPSKKTRPNFKKLNYQSSSEEDQKLLHQDLEKWIQRILNSPNYRHFDELKKFFEVSPYSFLNEFSTKNQEGVVKIKYIKDNKFNIKNMKEFLLRLFFPWKTRWLLVNDSFIAFIDTKKKNIRGIMLFDEGFQINKNELKDEATSPKEFIISDQNQDLRIKCFTAEEAQRWQATFNTILHTTGTIWLQSKRFGSSFPPRQKNFCQPLVDGEAFFEKIADTIEMAKDDIFISSWWICPELYMKRPMVEGHKWRLDQLLLRAAKRGVHVFILQYNELKWAFGHNSIYGKRMLKKLHKNIKIMRHPDHFSDQGTLIWAHHEKFLVVDQLIAFIGGTDLCFGRWDNEKHPLKDLGSIAYVPSKFKRQVSIQQETSTSRSNDDTNSAAVIKKETSMELLEVENGSESGDSIENYKIKHTHLQNTRFDITILKGGGILYPGKEYVNLNFHDFEEVDKPFMDQIDRYSIPRLPWHDVNTVIYGESARDLARHFIQRWNATKAEKFRSDKAYPYLLPKAYDSIQVPETFLNDDTFKCEVQVLRSASKWSIGFDKTETSILKAYHELITNSKHYIYIENLFFVSMIDSEVTNGICEVLCERIVKADQQNENFRAFINLPLRPGYAGDIKKGEYSTLIVLMNLNYTSISRGPNSLKGEYSTLIVLMNLNYTSISRGPNSLVENLKRKGVADPWRYLSVTSLRTYDDFCGKLTTEMVYIHTKTMIVDDLHVIIGSANINDRSLLGDRDSEVDLLISDQEFIDSKMDGNPYQAGKFAYALRQRLMREHLGLLPGMPEAIKSDVEFDIEDPISEQFFNDVWKFYARQNTRIYEEVFHALPTDRIETYDELKKYREEPTLAETDPDLAKKKLEKIVGYLNDFPLNFLKQENLSPDIGTKEYLIPTEVYT</sequence>
<dbReference type="SUPFAM" id="SSF56024">
    <property type="entry name" value="Phospholipase D/nuclease"/>
    <property type="match status" value="2"/>
</dbReference>
<evidence type="ECO:0000256" key="1">
    <source>
        <dbReference type="ARBA" id="ARBA00000798"/>
    </source>
</evidence>
<dbReference type="InterPro" id="IPR025202">
    <property type="entry name" value="PLD-like_dom"/>
</dbReference>
<feature type="transmembrane region" description="Helical" evidence="8">
    <location>
        <begin position="31"/>
        <end position="58"/>
    </location>
</feature>
<feature type="domain" description="PLD phosphodiesterase" evidence="9">
    <location>
        <begin position="935"/>
        <end position="962"/>
    </location>
</feature>
<keyword evidence="5" id="KW-0443">Lipid metabolism</keyword>
<keyword evidence="3 6" id="KW-0378">Hydrolase</keyword>
<keyword evidence="2" id="KW-0677">Repeat</keyword>
<dbReference type="InterPro" id="IPR001736">
    <property type="entry name" value="PLipase_D/transphosphatidylase"/>
</dbReference>
<dbReference type="PANTHER" id="PTHR18896">
    <property type="entry name" value="PHOSPHOLIPASE D"/>
    <property type="match status" value="1"/>
</dbReference>
<evidence type="ECO:0000256" key="6">
    <source>
        <dbReference type="PIRNR" id="PIRNR009376"/>
    </source>
</evidence>
<dbReference type="CDD" id="cd09141">
    <property type="entry name" value="PLDc_vPLD1_2_yPLD_like_2"/>
    <property type="match status" value="1"/>
</dbReference>
<dbReference type="PIRSF" id="PIRSF009376">
    <property type="entry name" value="Phospholipase_D_euk"/>
    <property type="match status" value="1"/>
</dbReference>
<dbReference type="SMART" id="SM00155">
    <property type="entry name" value="PLDc"/>
    <property type="match status" value="2"/>
</dbReference>
<comment type="similarity">
    <text evidence="6">Belongs to the phospholipase D family.</text>
</comment>
<proteinExistence type="inferred from homology"/>
<evidence type="ECO:0000256" key="5">
    <source>
        <dbReference type="ARBA" id="ARBA00023098"/>
    </source>
</evidence>
<dbReference type="InterPro" id="IPR016555">
    <property type="entry name" value="PLipase_D_euk"/>
</dbReference>
<dbReference type="Proteomes" id="UP000887540">
    <property type="component" value="Unplaced"/>
</dbReference>
<accession>A0A914C0Y7</accession>
<dbReference type="GO" id="GO:0035556">
    <property type="term" value="P:intracellular signal transduction"/>
    <property type="evidence" value="ECO:0007669"/>
    <property type="project" value="InterPro"/>
</dbReference>
<dbReference type="Pfam" id="PF00614">
    <property type="entry name" value="PLDc"/>
    <property type="match status" value="1"/>
</dbReference>
<dbReference type="WBParaSite" id="ACRNAN_Path_1473.g5760.t1">
    <property type="protein sequence ID" value="ACRNAN_Path_1473.g5760.t1"/>
    <property type="gene ID" value="ACRNAN_Path_1473.g5760"/>
</dbReference>
<reference evidence="11" key="1">
    <citation type="submission" date="2022-11" db="UniProtKB">
        <authorList>
            <consortium name="WormBaseParasite"/>
        </authorList>
    </citation>
    <scope>IDENTIFICATION</scope>
</reference>
<keyword evidence="4 6" id="KW-0442">Lipid degradation</keyword>
<keyword evidence="10" id="KW-1185">Reference proteome</keyword>
<evidence type="ECO:0000256" key="8">
    <source>
        <dbReference type="SAM" id="Phobius"/>
    </source>
</evidence>
<keyword evidence="8" id="KW-0812">Transmembrane</keyword>
<dbReference type="Pfam" id="PF13091">
    <property type="entry name" value="PLDc_2"/>
    <property type="match status" value="1"/>
</dbReference>
<dbReference type="EC" id="3.1.4.4" evidence="6"/>
<organism evidence="10 11">
    <name type="scientific">Acrobeloides nanus</name>
    <dbReference type="NCBI Taxonomy" id="290746"/>
    <lineage>
        <taxon>Eukaryota</taxon>
        <taxon>Metazoa</taxon>
        <taxon>Ecdysozoa</taxon>
        <taxon>Nematoda</taxon>
        <taxon>Chromadorea</taxon>
        <taxon>Rhabditida</taxon>
        <taxon>Tylenchina</taxon>
        <taxon>Cephalobomorpha</taxon>
        <taxon>Cephaloboidea</taxon>
        <taxon>Cephalobidae</taxon>
        <taxon>Acrobeloides</taxon>
    </lineage>
</organism>
<keyword evidence="8" id="KW-0472">Membrane</keyword>
<dbReference type="InterPro" id="IPR015679">
    <property type="entry name" value="PLipase_D_fam"/>
</dbReference>
<keyword evidence="8" id="KW-1133">Transmembrane helix</keyword>
<evidence type="ECO:0000259" key="9">
    <source>
        <dbReference type="PROSITE" id="PS50035"/>
    </source>
</evidence>
<evidence type="ECO:0000256" key="4">
    <source>
        <dbReference type="ARBA" id="ARBA00022963"/>
    </source>
</evidence>
<comment type="catalytic activity">
    <reaction evidence="1 6">
        <text>a 1,2-diacyl-sn-glycero-3-phosphocholine + H2O = a 1,2-diacyl-sn-glycero-3-phosphate + choline + H(+)</text>
        <dbReference type="Rhea" id="RHEA:14445"/>
        <dbReference type="ChEBI" id="CHEBI:15354"/>
        <dbReference type="ChEBI" id="CHEBI:15377"/>
        <dbReference type="ChEBI" id="CHEBI:15378"/>
        <dbReference type="ChEBI" id="CHEBI:57643"/>
        <dbReference type="ChEBI" id="CHEBI:58608"/>
        <dbReference type="EC" id="3.1.4.4"/>
    </reaction>
</comment>
<dbReference type="GO" id="GO:0006654">
    <property type="term" value="P:phosphatidic acid biosynthetic process"/>
    <property type="evidence" value="ECO:0007669"/>
    <property type="project" value="InterPro"/>
</dbReference>
<name>A0A914C0Y7_9BILA</name>
<dbReference type="GO" id="GO:0004630">
    <property type="term" value="F:phospholipase D activity"/>
    <property type="evidence" value="ECO:0007669"/>
    <property type="project" value="UniProtKB-UniRule"/>
</dbReference>
<evidence type="ECO:0000256" key="7">
    <source>
        <dbReference type="SAM" id="MobiDB-lite"/>
    </source>
</evidence>
<feature type="region of interest" description="Disordered" evidence="7">
    <location>
        <begin position="211"/>
        <end position="241"/>
    </location>
</feature>
<evidence type="ECO:0000256" key="3">
    <source>
        <dbReference type="ARBA" id="ARBA00022801"/>
    </source>
</evidence>